<sequence length="145" mass="14710">MREKILSALAFGLCLGTAAQAEGPNKLVTILTAPEPQTQLMAMVLTMNAMAAGAKAEMLLCGPAGDIALKEAPASATTGQPPKDASPQGLMKMMMQKNGLKVQVCAIYLPGKKADPSILLEGVTAAAPDAMGAAIVAPGTSLLSF</sequence>
<reference evidence="2" key="1">
    <citation type="submission" date="2024-02" db="EMBL/GenBank/DDBJ databases">
        <title>Genome sequences of strain Gemmobacter sp. JM10B15.</title>
        <authorList>
            <person name="Zhang M."/>
        </authorList>
    </citation>
    <scope>NUCLEOTIDE SEQUENCE</scope>
    <source>
        <strain evidence="2">JM10B15</strain>
    </source>
</reference>
<keyword evidence="1" id="KW-0732">Signal</keyword>
<gene>
    <name evidence="2" type="ORF">V6590_06970</name>
</gene>
<comment type="caution">
    <text evidence="2">The sequence shown here is derived from an EMBL/GenBank/DDBJ whole genome shotgun (WGS) entry which is preliminary data.</text>
</comment>
<dbReference type="Gene3D" id="3.40.1260.10">
    <property type="entry name" value="DsrEFH-like"/>
    <property type="match status" value="1"/>
</dbReference>
<protein>
    <recommendedName>
        <fullName evidence="4">DsrE/DsrF/DsrH-like protein</fullName>
    </recommendedName>
</protein>
<name>A0ABU8BT63_9RHOB</name>
<organism evidence="2 3">
    <name type="scientific">Gemmobacter denitrificans</name>
    <dbReference type="NCBI Taxonomy" id="3123040"/>
    <lineage>
        <taxon>Bacteria</taxon>
        <taxon>Pseudomonadati</taxon>
        <taxon>Pseudomonadota</taxon>
        <taxon>Alphaproteobacteria</taxon>
        <taxon>Rhodobacterales</taxon>
        <taxon>Paracoccaceae</taxon>
        <taxon>Gemmobacter</taxon>
    </lineage>
</organism>
<feature type="signal peptide" evidence="1">
    <location>
        <begin position="1"/>
        <end position="21"/>
    </location>
</feature>
<evidence type="ECO:0008006" key="4">
    <source>
        <dbReference type="Google" id="ProtNLM"/>
    </source>
</evidence>
<keyword evidence="3" id="KW-1185">Reference proteome</keyword>
<dbReference type="SUPFAM" id="SSF75169">
    <property type="entry name" value="DsrEFH-like"/>
    <property type="match status" value="1"/>
</dbReference>
<dbReference type="Proteomes" id="UP001431963">
    <property type="component" value="Unassembled WGS sequence"/>
</dbReference>
<proteinExistence type="predicted"/>
<evidence type="ECO:0000313" key="3">
    <source>
        <dbReference type="Proteomes" id="UP001431963"/>
    </source>
</evidence>
<dbReference type="RefSeq" id="WP_335421284.1">
    <property type="nucleotide sequence ID" value="NZ_JBALHR010000003.1"/>
</dbReference>
<dbReference type="EMBL" id="JBALHR010000003">
    <property type="protein sequence ID" value="MEH7827883.1"/>
    <property type="molecule type" value="Genomic_DNA"/>
</dbReference>
<dbReference type="InterPro" id="IPR027396">
    <property type="entry name" value="DsrEFH-like"/>
</dbReference>
<feature type="chain" id="PRO_5045845142" description="DsrE/DsrF/DsrH-like protein" evidence="1">
    <location>
        <begin position="22"/>
        <end position="145"/>
    </location>
</feature>
<evidence type="ECO:0000313" key="2">
    <source>
        <dbReference type="EMBL" id="MEH7827883.1"/>
    </source>
</evidence>
<evidence type="ECO:0000256" key="1">
    <source>
        <dbReference type="SAM" id="SignalP"/>
    </source>
</evidence>
<accession>A0ABU8BT63</accession>